<dbReference type="KEGG" id="epo:Epro_1248"/>
<dbReference type="PROSITE" id="PS00101">
    <property type="entry name" value="HEXAPEP_TRANSFERASES"/>
    <property type="match status" value="1"/>
</dbReference>
<dbReference type="STRING" id="1408281.Epro_1248"/>
<dbReference type="InterPro" id="IPR001173">
    <property type="entry name" value="Glyco_trans_2-like"/>
</dbReference>
<dbReference type="PATRIC" id="fig|1408281.3.peg.1291"/>
<comment type="similarity">
    <text evidence="1">Belongs to the transferase hexapeptide repeat family.</text>
</comment>
<protein>
    <submittedName>
        <fullName evidence="6">Putative chloramphenicol acetyltransferase</fullName>
    </submittedName>
</protein>
<keyword evidence="3" id="KW-0677">Repeat</keyword>
<dbReference type="Gene3D" id="3.90.550.10">
    <property type="entry name" value="Spore Coat Polysaccharide Biosynthesis Protein SpsA, Chain A"/>
    <property type="match status" value="1"/>
</dbReference>
<dbReference type="InterPro" id="IPR018357">
    <property type="entry name" value="Hexapep_transf_CS"/>
</dbReference>
<dbReference type="PANTHER" id="PTHR43300:SF11">
    <property type="entry name" value="ACETYLTRANSFERASE RV3034C-RELATED"/>
    <property type="match status" value="1"/>
</dbReference>
<feature type="domain" description="Glycosyltransferase 2-like" evidence="5">
    <location>
        <begin position="8"/>
        <end position="175"/>
    </location>
</feature>
<dbReference type="AlphaFoldDB" id="A0A0G3WL86"/>
<organism evidence="6 7">
    <name type="scientific">Endomicrobium proavitum</name>
    <dbReference type="NCBI Taxonomy" id="1408281"/>
    <lineage>
        <taxon>Bacteria</taxon>
        <taxon>Pseudomonadati</taxon>
        <taxon>Elusimicrobiota</taxon>
        <taxon>Endomicrobiia</taxon>
        <taxon>Endomicrobiales</taxon>
        <taxon>Endomicrobiaceae</taxon>
        <taxon>Endomicrobium</taxon>
    </lineage>
</organism>
<evidence type="ECO:0000256" key="1">
    <source>
        <dbReference type="ARBA" id="ARBA00007274"/>
    </source>
</evidence>
<dbReference type="Proteomes" id="UP000035337">
    <property type="component" value="Chromosome"/>
</dbReference>
<dbReference type="CDD" id="cd00761">
    <property type="entry name" value="Glyco_tranf_GTA_type"/>
    <property type="match status" value="1"/>
</dbReference>
<evidence type="ECO:0000313" key="6">
    <source>
        <dbReference type="EMBL" id="AKL98627.1"/>
    </source>
</evidence>
<keyword evidence="4" id="KW-0012">Acyltransferase</keyword>
<dbReference type="Pfam" id="PF00535">
    <property type="entry name" value="Glycos_transf_2"/>
    <property type="match status" value="1"/>
</dbReference>
<dbReference type="SUPFAM" id="SSF53448">
    <property type="entry name" value="Nucleotide-diphospho-sugar transferases"/>
    <property type="match status" value="1"/>
</dbReference>
<evidence type="ECO:0000313" key="7">
    <source>
        <dbReference type="Proteomes" id="UP000035337"/>
    </source>
</evidence>
<dbReference type="Gene3D" id="2.160.10.10">
    <property type="entry name" value="Hexapeptide repeat proteins"/>
    <property type="match status" value="1"/>
</dbReference>
<evidence type="ECO:0000256" key="4">
    <source>
        <dbReference type="ARBA" id="ARBA00023315"/>
    </source>
</evidence>
<dbReference type="EMBL" id="CP009498">
    <property type="protein sequence ID" value="AKL98627.1"/>
    <property type="molecule type" value="Genomic_DNA"/>
</dbReference>
<dbReference type="InterPro" id="IPR029044">
    <property type="entry name" value="Nucleotide-diphossugar_trans"/>
</dbReference>
<gene>
    <name evidence="6" type="primary">cat</name>
    <name evidence="6" type="ORF">Epro_1248</name>
</gene>
<dbReference type="InterPro" id="IPR011004">
    <property type="entry name" value="Trimer_LpxA-like_sf"/>
</dbReference>
<dbReference type="InterPro" id="IPR001451">
    <property type="entry name" value="Hexapep"/>
</dbReference>
<reference evidence="6 7" key="1">
    <citation type="submission" date="2014-09" db="EMBL/GenBank/DDBJ databases">
        <title>Complete genome sequence of Endomicrobium proavitum.</title>
        <authorList>
            <person name="Zheng H."/>
        </authorList>
    </citation>
    <scope>NUCLEOTIDE SEQUENCE [LARGE SCALE GENOMIC DNA]</scope>
    <source>
        <strain evidence="6 7">Rsa215</strain>
    </source>
</reference>
<dbReference type="SUPFAM" id="SSF51161">
    <property type="entry name" value="Trimeric LpxA-like enzymes"/>
    <property type="match status" value="1"/>
</dbReference>
<dbReference type="InterPro" id="IPR050179">
    <property type="entry name" value="Trans_hexapeptide_repeat"/>
</dbReference>
<dbReference type="PANTHER" id="PTHR43300">
    <property type="entry name" value="ACETYLTRANSFERASE"/>
    <property type="match status" value="1"/>
</dbReference>
<evidence type="ECO:0000256" key="3">
    <source>
        <dbReference type="ARBA" id="ARBA00022737"/>
    </source>
</evidence>
<sequence length="501" mass="57428">MKMKDLISVLIPIYNGLHYLPKTVESLLAQSYKNFEVICIDDFSTDGSLEFIENLSQKDSRFKIYKRTSKGGTAVAGLKYGLPFCSGEYFFYMSQDDFVDKKCFEILYKKAVETGADAVVPNMIWYYGEKSAENKLIKPPKDNYNAILTGKEAFELALPWEIHGFYLRRTELLKKIGYDDSFFTGCEYNSRTYLHYANKVVFADTNFYYRQDNPNAIIKTFKPRTIEDVLGYIKLLHFMKQNNYSRSFRHVWFKNTVNLLGYYKNKVLENYQTFSSQEADMCKIKLNLYRNELVRFALHNGKIHSIARIYRKSKITQKMLRNTSKPFVPLPFYGKCIVGKNTYSAPDLKVENSKTKIGSFVSIAGKVTIGQGEHPVNYLSTSPYFYMSGLGWTNRISETYANPCTIGNDVWIGQNVFIRQGITVGDGAVIGAGAVVVKDVPAYAVVGGVPAKVIKYRFDDETIKELLALKWWNLPDEEIKKLPFKDIKATIAMLKKIRHGK</sequence>
<keyword evidence="2 6" id="KW-0808">Transferase</keyword>
<dbReference type="CDD" id="cd03349">
    <property type="entry name" value="LbH_XAT"/>
    <property type="match status" value="1"/>
</dbReference>
<evidence type="ECO:0000259" key="5">
    <source>
        <dbReference type="Pfam" id="PF00535"/>
    </source>
</evidence>
<dbReference type="GO" id="GO:0016746">
    <property type="term" value="F:acyltransferase activity"/>
    <property type="evidence" value="ECO:0007669"/>
    <property type="project" value="UniProtKB-KW"/>
</dbReference>
<dbReference type="Pfam" id="PF00132">
    <property type="entry name" value="Hexapep"/>
    <property type="match status" value="1"/>
</dbReference>
<accession>A0A0G3WL86</accession>
<proteinExistence type="inferred from homology"/>
<keyword evidence="7" id="KW-1185">Reference proteome</keyword>
<name>A0A0G3WL86_9BACT</name>
<evidence type="ECO:0000256" key="2">
    <source>
        <dbReference type="ARBA" id="ARBA00022679"/>
    </source>
</evidence>